<feature type="region of interest" description="Disordered" evidence="7">
    <location>
        <begin position="63"/>
        <end position="143"/>
    </location>
</feature>
<dbReference type="Pfam" id="PF00788">
    <property type="entry name" value="RA"/>
    <property type="match status" value="1"/>
</dbReference>
<dbReference type="SMART" id="SM00109">
    <property type="entry name" value="C1"/>
    <property type="match status" value="1"/>
</dbReference>
<feature type="compositionally biased region" description="Basic and acidic residues" evidence="7">
    <location>
        <begin position="77"/>
        <end position="94"/>
    </location>
</feature>
<feature type="domain" description="Phorbol-ester/DAG-type" evidence="8">
    <location>
        <begin position="140"/>
        <end position="185"/>
    </location>
</feature>
<organism evidence="11 12">
    <name type="scientific">Astatotilapia calliptera</name>
    <name type="common">Eastern happy</name>
    <name type="synonym">Chromis callipterus</name>
    <dbReference type="NCBI Taxonomy" id="8154"/>
    <lineage>
        <taxon>Eukaryota</taxon>
        <taxon>Metazoa</taxon>
        <taxon>Chordata</taxon>
        <taxon>Craniata</taxon>
        <taxon>Vertebrata</taxon>
        <taxon>Euteleostomi</taxon>
        <taxon>Actinopterygii</taxon>
        <taxon>Neopterygii</taxon>
        <taxon>Teleostei</taxon>
        <taxon>Neoteleostei</taxon>
        <taxon>Acanthomorphata</taxon>
        <taxon>Ovalentaria</taxon>
        <taxon>Cichlomorphae</taxon>
        <taxon>Cichliformes</taxon>
        <taxon>Cichlidae</taxon>
        <taxon>African cichlids</taxon>
        <taxon>Pseudocrenilabrinae</taxon>
        <taxon>Haplochromini</taxon>
        <taxon>Astatotilapia</taxon>
    </lineage>
</organism>
<gene>
    <name evidence="11" type="primary">RASSF3</name>
</gene>
<dbReference type="SMART" id="SM00314">
    <property type="entry name" value="RA"/>
    <property type="match status" value="1"/>
</dbReference>
<dbReference type="AlphaFoldDB" id="A0A3P8PXK1"/>
<dbReference type="Gene3D" id="3.10.20.90">
    <property type="entry name" value="Phosphatidylinositol 3-kinase Catalytic Subunit, Chain A, domain 1"/>
    <property type="match status" value="1"/>
</dbReference>
<dbReference type="PANTHER" id="PTHR22738:SF8">
    <property type="entry name" value="RAS ASSOCIATION DOMAIN-CONTAINING PROTEIN 3"/>
    <property type="match status" value="1"/>
</dbReference>
<dbReference type="GO" id="GO:0046872">
    <property type="term" value="F:metal ion binding"/>
    <property type="evidence" value="ECO:0007669"/>
    <property type="project" value="UniProtKB-KW"/>
</dbReference>
<feature type="domain" description="Ras-associating" evidence="9">
    <location>
        <begin position="274"/>
        <end position="358"/>
    </location>
</feature>
<keyword evidence="5" id="KW-0963">Cytoplasm</keyword>
<keyword evidence="4" id="KW-0862">Zinc</keyword>
<evidence type="ECO:0000256" key="4">
    <source>
        <dbReference type="ARBA" id="ARBA00022833"/>
    </source>
</evidence>
<evidence type="ECO:0000256" key="5">
    <source>
        <dbReference type="ARBA" id="ARBA00023212"/>
    </source>
</evidence>
<dbReference type="SUPFAM" id="SSF57889">
    <property type="entry name" value="Cysteine-rich domain"/>
    <property type="match status" value="1"/>
</dbReference>
<reference evidence="11 12" key="1">
    <citation type="submission" date="2018-05" db="EMBL/GenBank/DDBJ databases">
        <authorList>
            <person name="Datahose"/>
        </authorList>
    </citation>
    <scope>NUCLEOTIDE SEQUENCE</scope>
</reference>
<dbReference type="Gene3D" id="1.20.5.110">
    <property type="match status" value="1"/>
</dbReference>
<dbReference type="InterPro" id="IPR046349">
    <property type="entry name" value="C1-like_sf"/>
</dbReference>
<dbReference type="STRING" id="8154.ENSACLP00000021765"/>
<dbReference type="InterPro" id="IPR033614">
    <property type="entry name" value="RASSF1-6"/>
</dbReference>
<keyword evidence="6" id="KW-0175">Coiled coil</keyword>
<evidence type="ECO:0000313" key="12">
    <source>
        <dbReference type="Proteomes" id="UP000265100"/>
    </source>
</evidence>
<sequence>MIKHHARKYAPPRSSVTDDCPLALQAVHVSKHHDTLNEGTWPQTGAKMRISKANKGAAVVRAVRRQASPQPSSLERMWSDRKLSNCGPEGRDGAEASGNGMEGHEGGPPRGRKKASKPHVKTIFSPEDKDPRVKEETGEGHAFEPGGESNWCDLCFEYIFENGLTCAGCKYACHTACRDKVALDCHPPVLPVSQDQLNNNNTPLHDVEKERELRTEFSKEEIWQRIEQYNLLTKDHLKMTLGAGGVYTGFIKVQMDLRRPMTVQGSQTRAGEAFYLPQGVSNTLHVSSKTTVKEVIVGLLSKFTVADNPAKYALYKRYRREEQVYTCKLADAEKPLFLRLVAGPDPDLLSFVLKEQQTGEVMWDAFSIPELKNFLRILEKEEQEQKDAVIRRYETYRQRLQEALLEVRGPS</sequence>
<dbReference type="PROSITE" id="PS50200">
    <property type="entry name" value="RA"/>
    <property type="match status" value="1"/>
</dbReference>
<feature type="coiled-coil region" evidence="6">
    <location>
        <begin position="379"/>
        <end position="406"/>
    </location>
</feature>
<reference evidence="12" key="2">
    <citation type="submission" date="2023-03" db="EMBL/GenBank/DDBJ databases">
        <authorList>
            <consortium name="Wellcome Sanger Institute Data Sharing"/>
        </authorList>
    </citation>
    <scope>NUCLEOTIDE SEQUENCE [LARGE SCALE GENOMIC DNA]</scope>
</reference>
<accession>A0A3P8PXK1</accession>
<dbReference type="InterPro" id="IPR000159">
    <property type="entry name" value="RA_dom"/>
</dbReference>
<proteinExistence type="predicted"/>
<name>A0A3P8PXK1_ASTCA</name>
<dbReference type="InterPro" id="IPR029071">
    <property type="entry name" value="Ubiquitin-like_domsf"/>
</dbReference>
<evidence type="ECO:0000256" key="2">
    <source>
        <dbReference type="ARBA" id="ARBA00022701"/>
    </source>
</evidence>
<keyword evidence="5" id="KW-0206">Cytoskeleton</keyword>
<dbReference type="InterPro" id="IPR011524">
    <property type="entry name" value="SARAH_dom"/>
</dbReference>
<dbReference type="Ensembl" id="ENSACLT00000022270.2">
    <property type="protein sequence ID" value="ENSACLP00000021765.1"/>
    <property type="gene ID" value="ENSACLG00000014778.2"/>
</dbReference>
<dbReference type="Gene3D" id="3.30.60.20">
    <property type="match status" value="1"/>
</dbReference>
<dbReference type="Pfam" id="PF16517">
    <property type="entry name" value="Nore1-SARAH"/>
    <property type="match status" value="1"/>
</dbReference>
<evidence type="ECO:0000259" key="10">
    <source>
        <dbReference type="PROSITE" id="PS50951"/>
    </source>
</evidence>
<keyword evidence="2" id="KW-0493">Microtubule</keyword>
<dbReference type="CDD" id="cd20886">
    <property type="entry name" value="C1_RASSF5"/>
    <property type="match status" value="1"/>
</dbReference>
<evidence type="ECO:0000256" key="6">
    <source>
        <dbReference type="SAM" id="Coils"/>
    </source>
</evidence>
<dbReference type="GO" id="GO:0007165">
    <property type="term" value="P:signal transduction"/>
    <property type="evidence" value="ECO:0007669"/>
    <property type="project" value="InterPro"/>
</dbReference>
<dbReference type="PROSITE" id="PS50081">
    <property type="entry name" value="ZF_DAG_PE_2"/>
    <property type="match status" value="1"/>
</dbReference>
<dbReference type="Proteomes" id="UP000265100">
    <property type="component" value="Chromosome 17"/>
</dbReference>
<dbReference type="CDD" id="cd21891">
    <property type="entry name" value="SARAH_RASSF3"/>
    <property type="match status" value="1"/>
</dbReference>
<dbReference type="Bgee" id="ENSACLG00000014778">
    <property type="expression patterns" value="Expressed in ovary and 5 other cell types or tissues"/>
</dbReference>
<reference evidence="11" key="3">
    <citation type="submission" date="2025-08" db="UniProtKB">
        <authorList>
            <consortium name="Ensembl"/>
        </authorList>
    </citation>
    <scope>IDENTIFICATION</scope>
</reference>
<dbReference type="GO" id="GO:0005737">
    <property type="term" value="C:cytoplasm"/>
    <property type="evidence" value="ECO:0007669"/>
    <property type="project" value="TreeGrafter"/>
</dbReference>
<dbReference type="InterPro" id="IPR002219">
    <property type="entry name" value="PKC_DAG/PE"/>
</dbReference>
<dbReference type="Pfam" id="PF00130">
    <property type="entry name" value="C1_1"/>
    <property type="match status" value="1"/>
</dbReference>
<keyword evidence="12" id="KW-1185">Reference proteome</keyword>
<dbReference type="SUPFAM" id="SSF54236">
    <property type="entry name" value="Ubiquitin-like"/>
    <property type="match status" value="1"/>
</dbReference>
<dbReference type="PANTHER" id="PTHR22738">
    <property type="entry name" value="RASSF"/>
    <property type="match status" value="1"/>
</dbReference>
<evidence type="ECO:0000256" key="1">
    <source>
        <dbReference type="ARBA" id="ARBA00004245"/>
    </source>
</evidence>
<feature type="compositionally biased region" description="Basic and acidic residues" evidence="7">
    <location>
        <begin position="126"/>
        <end position="142"/>
    </location>
</feature>
<evidence type="ECO:0000256" key="3">
    <source>
        <dbReference type="ARBA" id="ARBA00022723"/>
    </source>
</evidence>
<evidence type="ECO:0000259" key="8">
    <source>
        <dbReference type="PROSITE" id="PS50081"/>
    </source>
</evidence>
<evidence type="ECO:0000256" key="7">
    <source>
        <dbReference type="SAM" id="MobiDB-lite"/>
    </source>
</evidence>
<keyword evidence="3" id="KW-0479">Metal-binding</keyword>
<dbReference type="GO" id="GO:0005874">
    <property type="term" value="C:microtubule"/>
    <property type="evidence" value="ECO:0007669"/>
    <property type="project" value="UniProtKB-KW"/>
</dbReference>
<evidence type="ECO:0008006" key="13">
    <source>
        <dbReference type="Google" id="ProtNLM"/>
    </source>
</evidence>
<feature type="compositionally biased region" description="Basic residues" evidence="7">
    <location>
        <begin position="110"/>
        <end position="120"/>
    </location>
</feature>
<dbReference type="PROSITE" id="PS50951">
    <property type="entry name" value="SARAH"/>
    <property type="match status" value="1"/>
</dbReference>
<evidence type="ECO:0000259" key="9">
    <source>
        <dbReference type="PROSITE" id="PS50200"/>
    </source>
</evidence>
<evidence type="ECO:0000313" key="11">
    <source>
        <dbReference type="Ensembl" id="ENSACLP00000021765.1"/>
    </source>
</evidence>
<feature type="domain" description="SARAH" evidence="10">
    <location>
        <begin position="360"/>
        <end position="407"/>
    </location>
</feature>
<dbReference type="GeneTree" id="ENSGT00940000157502"/>
<protein>
    <recommendedName>
        <fullName evidence="13">Ras association domain family member 3</fullName>
    </recommendedName>
</protein>
<comment type="subcellular location">
    <subcellularLocation>
        <location evidence="1">Cytoplasm</location>
        <location evidence="1">Cytoskeleton</location>
    </subcellularLocation>
</comment>
<reference evidence="11" key="4">
    <citation type="submission" date="2025-09" db="UniProtKB">
        <authorList>
            <consortium name="Ensembl"/>
        </authorList>
    </citation>
    <scope>IDENTIFICATION</scope>
</reference>
<dbReference type="PROSITE" id="PS00479">
    <property type="entry name" value="ZF_DAG_PE_1"/>
    <property type="match status" value="1"/>
</dbReference>